<dbReference type="Proteomes" id="UP000626092">
    <property type="component" value="Unassembled WGS sequence"/>
</dbReference>
<feature type="compositionally biased region" description="Basic and acidic residues" evidence="5">
    <location>
        <begin position="231"/>
        <end position="255"/>
    </location>
</feature>
<dbReference type="GO" id="GO:0003700">
    <property type="term" value="F:DNA-binding transcription factor activity"/>
    <property type="evidence" value="ECO:0007669"/>
    <property type="project" value="TreeGrafter"/>
</dbReference>
<dbReference type="SMART" id="SM00353">
    <property type="entry name" value="HLH"/>
    <property type="match status" value="1"/>
</dbReference>
<dbReference type="OrthoDB" id="1095591at2759"/>
<dbReference type="FunFam" id="4.10.280.10:FF:000002">
    <property type="entry name" value="Basic helix-loop-helix transcription factor"/>
    <property type="match status" value="1"/>
</dbReference>
<evidence type="ECO:0000313" key="8">
    <source>
        <dbReference type="Proteomes" id="UP000626092"/>
    </source>
</evidence>
<dbReference type="SUPFAM" id="SSF47459">
    <property type="entry name" value="HLH, helix-loop-helix DNA-binding domain"/>
    <property type="match status" value="1"/>
</dbReference>
<dbReference type="InterPro" id="IPR036638">
    <property type="entry name" value="HLH_DNA-bd_sf"/>
</dbReference>
<comment type="subcellular location">
    <subcellularLocation>
        <location evidence="1">Nucleus</location>
    </subcellularLocation>
</comment>
<feature type="compositionally biased region" description="Polar residues" evidence="5">
    <location>
        <begin position="168"/>
        <end position="185"/>
    </location>
</feature>
<evidence type="ECO:0000256" key="4">
    <source>
        <dbReference type="ARBA" id="ARBA00023242"/>
    </source>
</evidence>
<reference evidence="7" key="1">
    <citation type="submission" date="2019-11" db="EMBL/GenBank/DDBJ databases">
        <authorList>
            <person name="Liu Y."/>
            <person name="Hou J."/>
            <person name="Li T.-Q."/>
            <person name="Guan C.-H."/>
            <person name="Wu X."/>
            <person name="Wu H.-Z."/>
            <person name="Ling F."/>
            <person name="Zhang R."/>
            <person name="Shi X.-G."/>
            <person name="Ren J.-P."/>
            <person name="Chen E.-F."/>
            <person name="Sun J.-M."/>
        </authorList>
    </citation>
    <scope>NUCLEOTIDE SEQUENCE</scope>
    <source>
        <strain evidence="7">Adult_tree_wgs_1</strain>
        <tissue evidence="7">Leaves</tissue>
    </source>
</reference>
<feature type="compositionally biased region" description="Polar residues" evidence="5">
    <location>
        <begin position="93"/>
        <end position="108"/>
    </location>
</feature>
<name>A0A834G255_RHOSS</name>
<evidence type="ECO:0000256" key="2">
    <source>
        <dbReference type="ARBA" id="ARBA00023015"/>
    </source>
</evidence>
<dbReference type="InterPro" id="IPR011598">
    <property type="entry name" value="bHLH_dom"/>
</dbReference>
<evidence type="ECO:0000256" key="1">
    <source>
        <dbReference type="ARBA" id="ARBA00004123"/>
    </source>
</evidence>
<dbReference type="Pfam" id="PF00010">
    <property type="entry name" value="HLH"/>
    <property type="match status" value="1"/>
</dbReference>
<dbReference type="GO" id="GO:0005634">
    <property type="term" value="C:nucleus"/>
    <property type="evidence" value="ECO:0007669"/>
    <property type="project" value="UniProtKB-SubCell"/>
</dbReference>
<keyword evidence="2" id="KW-0805">Transcription regulation</keyword>
<evidence type="ECO:0000259" key="6">
    <source>
        <dbReference type="PROSITE" id="PS50888"/>
    </source>
</evidence>
<sequence>MDNRYFLSSGIIPPPFYSEQSPMPMWQSVSNLNSPPRLRLPIVEHLVKENMPNLGFPMALNPNLPTISGDSGFTERAARFSCFGSRSFNERTSQLLGSTESPYRSSSALMEREKMPRVSSSGSFKGAGSPMSARENRNSTQSHTGMMCASDFDMNLSQVPMSDRAEFPSSNEGSSVSGQIPNGETGSKGPCDSSSKKRKPACRGKSKVVEAEDDGITKRCKSTEGNGIENDNVKTENKTDEEKGSPKPAEAPKDYIHVRARRGQATDSHSLAERVRREKIGERMKLLQDLVPGCNKVTGKALMLDEIINYVQSLQRQVEFLSMKLASVNPRLDSTNMDGIFPKDVSQPNGSFPHPVAVTQSSVHPLDTTYCQNIGTLVDELGQGLPQFPTLCEDDLQSIVQMGLGRSPNRDMGFYSQFFPGSSQKSHMKSEL</sequence>
<feature type="compositionally biased region" description="Basic residues" evidence="5">
    <location>
        <begin position="196"/>
        <end position="206"/>
    </location>
</feature>
<dbReference type="Gene3D" id="4.10.280.10">
    <property type="entry name" value="Helix-loop-helix DNA-binding domain"/>
    <property type="match status" value="1"/>
</dbReference>
<accession>A0A834G255</accession>
<dbReference type="PANTHER" id="PTHR12565">
    <property type="entry name" value="STEROL REGULATORY ELEMENT-BINDING PROTEIN"/>
    <property type="match status" value="1"/>
</dbReference>
<dbReference type="AlphaFoldDB" id="A0A834G255"/>
<feature type="region of interest" description="Disordered" evidence="5">
    <location>
        <begin position="163"/>
        <end position="255"/>
    </location>
</feature>
<dbReference type="CDD" id="cd18919">
    <property type="entry name" value="bHLH_AtBPE_like"/>
    <property type="match status" value="1"/>
</dbReference>
<dbReference type="PANTHER" id="PTHR12565:SF184">
    <property type="entry name" value="BHLH TRANSCRIPTION FACTOR"/>
    <property type="match status" value="1"/>
</dbReference>
<evidence type="ECO:0000256" key="5">
    <source>
        <dbReference type="SAM" id="MobiDB-lite"/>
    </source>
</evidence>
<dbReference type="GO" id="GO:0046983">
    <property type="term" value="F:protein dimerization activity"/>
    <property type="evidence" value="ECO:0007669"/>
    <property type="project" value="InterPro"/>
</dbReference>
<proteinExistence type="predicted"/>
<keyword evidence="4" id="KW-0539">Nucleus</keyword>
<dbReference type="InterPro" id="IPR024097">
    <property type="entry name" value="bHLH_ZIP_TF"/>
</dbReference>
<comment type="caution">
    <text evidence="7">The sequence shown here is derived from an EMBL/GenBank/DDBJ whole genome shotgun (WGS) entry which is preliminary data.</text>
</comment>
<organism evidence="7 8">
    <name type="scientific">Rhododendron simsii</name>
    <name type="common">Sims's rhododendron</name>
    <dbReference type="NCBI Taxonomy" id="118357"/>
    <lineage>
        <taxon>Eukaryota</taxon>
        <taxon>Viridiplantae</taxon>
        <taxon>Streptophyta</taxon>
        <taxon>Embryophyta</taxon>
        <taxon>Tracheophyta</taxon>
        <taxon>Spermatophyta</taxon>
        <taxon>Magnoliopsida</taxon>
        <taxon>eudicotyledons</taxon>
        <taxon>Gunneridae</taxon>
        <taxon>Pentapetalae</taxon>
        <taxon>asterids</taxon>
        <taxon>Ericales</taxon>
        <taxon>Ericaceae</taxon>
        <taxon>Ericoideae</taxon>
        <taxon>Rhodoreae</taxon>
        <taxon>Rhododendron</taxon>
    </lineage>
</organism>
<protein>
    <recommendedName>
        <fullName evidence="6">BHLH domain-containing protein</fullName>
    </recommendedName>
</protein>
<gene>
    <name evidence="7" type="ORF">RHSIM_Rhsim13G0050900</name>
</gene>
<keyword evidence="8" id="KW-1185">Reference proteome</keyword>
<feature type="region of interest" description="Disordered" evidence="5">
    <location>
        <begin position="93"/>
        <end position="146"/>
    </location>
</feature>
<evidence type="ECO:0000256" key="3">
    <source>
        <dbReference type="ARBA" id="ARBA00023163"/>
    </source>
</evidence>
<feature type="domain" description="BHLH" evidence="6">
    <location>
        <begin position="264"/>
        <end position="314"/>
    </location>
</feature>
<dbReference type="PROSITE" id="PS50888">
    <property type="entry name" value="BHLH"/>
    <property type="match status" value="1"/>
</dbReference>
<keyword evidence="3" id="KW-0804">Transcription</keyword>
<evidence type="ECO:0000313" key="7">
    <source>
        <dbReference type="EMBL" id="KAF7121461.1"/>
    </source>
</evidence>
<dbReference type="EMBL" id="WJXA01000013">
    <property type="protein sequence ID" value="KAF7121461.1"/>
    <property type="molecule type" value="Genomic_DNA"/>
</dbReference>